<evidence type="ECO:0000256" key="2">
    <source>
        <dbReference type="SAM" id="Phobius"/>
    </source>
</evidence>
<keyword evidence="5" id="KW-1185">Reference proteome</keyword>
<evidence type="ECO:0000259" key="3">
    <source>
        <dbReference type="PROSITE" id="PS50026"/>
    </source>
</evidence>
<dbReference type="Gene3D" id="2.10.25.10">
    <property type="entry name" value="Laminin"/>
    <property type="match status" value="1"/>
</dbReference>
<evidence type="ECO:0000313" key="5">
    <source>
        <dbReference type="Proteomes" id="UP000605970"/>
    </source>
</evidence>
<gene>
    <name evidence="4" type="ORF">Mgra_00000044</name>
</gene>
<feature type="domain" description="EGF-like" evidence="3">
    <location>
        <begin position="4"/>
        <end position="49"/>
    </location>
</feature>
<dbReference type="EMBL" id="JABEBT010000001">
    <property type="protein sequence ID" value="KAF7640216.1"/>
    <property type="molecule type" value="Genomic_DNA"/>
</dbReference>
<name>A0A8T0A4I3_9BILA</name>
<dbReference type="PROSITE" id="PS00022">
    <property type="entry name" value="EGF_1"/>
    <property type="match status" value="1"/>
</dbReference>
<dbReference type="OrthoDB" id="5811477at2759"/>
<keyword evidence="1" id="KW-1015">Disulfide bond</keyword>
<protein>
    <submittedName>
        <fullName evidence="4">EGF-like domain-containing protein</fullName>
    </submittedName>
</protein>
<reference evidence="4" key="1">
    <citation type="journal article" date="2020" name="Ecol. Evol.">
        <title>Genome structure and content of the rice root-knot nematode (Meloidogyne graminicola).</title>
        <authorList>
            <person name="Phan N.T."/>
            <person name="Danchin E.G.J."/>
            <person name="Klopp C."/>
            <person name="Perfus-Barbeoch L."/>
            <person name="Kozlowski D.K."/>
            <person name="Koutsovoulos G.D."/>
            <person name="Lopez-Roques C."/>
            <person name="Bouchez O."/>
            <person name="Zahm M."/>
            <person name="Besnard G."/>
            <person name="Bellafiore S."/>
        </authorList>
    </citation>
    <scope>NUCLEOTIDE SEQUENCE</scope>
    <source>
        <strain evidence="4">VN-18</strain>
    </source>
</reference>
<sequence length="113" mass="12932">MNTSLRPCPESYSKYCYNEGTCYATFAGYGRNFRPICRCAKDFHGPHCEYLFNPDVYGFAVSEEIENKALSTLAIILFLVIIGLIWCLILQRGYRMYSNRMTSQLDGISSNEV</sequence>
<comment type="caution">
    <text evidence="4">The sequence shown here is derived from an EMBL/GenBank/DDBJ whole genome shotgun (WGS) entry which is preliminary data.</text>
</comment>
<keyword evidence="2" id="KW-0812">Transmembrane</keyword>
<comment type="caution">
    <text evidence="1">Lacks conserved residue(s) required for the propagation of feature annotation.</text>
</comment>
<dbReference type="Proteomes" id="UP000605970">
    <property type="component" value="Unassembled WGS sequence"/>
</dbReference>
<dbReference type="PROSITE" id="PS50026">
    <property type="entry name" value="EGF_3"/>
    <property type="match status" value="1"/>
</dbReference>
<dbReference type="InterPro" id="IPR000742">
    <property type="entry name" value="EGF"/>
</dbReference>
<dbReference type="AlphaFoldDB" id="A0A8T0A4I3"/>
<accession>A0A8T0A4I3</accession>
<evidence type="ECO:0000313" key="4">
    <source>
        <dbReference type="EMBL" id="KAF7640216.1"/>
    </source>
</evidence>
<keyword evidence="2" id="KW-1133">Transmembrane helix</keyword>
<keyword evidence="1" id="KW-0245">EGF-like domain</keyword>
<feature type="disulfide bond" evidence="1">
    <location>
        <begin position="39"/>
        <end position="48"/>
    </location>
</feature>
<feature type="transmembrane region" description="Helical" evidence="2">
    <location>
        <begin position="69"/>
        <end position="90"/>
    </location>
</feature>
<proteinExistence type="predicted"/>
<keyword evidence="2" id="KW-0472">Membrane</keyword>
<evidence type="ECO:0000256" key="1">
    <source>
        <dbReference type="PROSITE-ProRule" id="PRU00076"/>
    </source>
</evidence>
<dbReference type="SUPFAM" id="SSF57196">
    <property type="entry name" value="EGF/Laminin"/>
    <property type="match status" value="1"/>
</dbReference>
<organism evidence="4 5">
    <name type="scientific">Meloidogyne graminicola</name>
    <dbReference type="NCBI Taxonomy" id="189291"/>
    <lineage>
        <taxon>Eukaryota</taxon>
        <taxon>Metazoa</taxon>
        <taxon>Ecdysozoa</taxon>
        <taxon>Nematoda</taxon>
        <taxon>Chromadorea</taxon>
        <taxon>Rhabditida</taxon>
        <taxon>Tylenchina</taxon>
        <taxon>Tylenchomorpha</taxon>
        <taxon>Tylenchoidea</taxon>
        <taxon>Meloidogynidae</taxon>
        <taxon>Meloidogyninae</taxon>
        <taxon>Meloidogyne</taxon>
    </lineage>
</organism>